<dbReference type="Gene3D" id="3.20.20.450">
    <property type="entry name" value="EAL domain"/>
    <property type="match status" value="1"/>
</dbReference>
<dbReference type="CDD" id="cd00130">
    <property type="entry name" value="PAS"/>
    <property type="match status" value="1"/>
</dbReference>
<dbReference type="OrthoDB" id="9814202at2"/>
<feature type="domain" description="GGDEF" evidence="3">
    <location>
        <begin position="560"/>
        <end position="692"/>
    </location>
</feature>
<dbReference type="InterPro" id="IPR001633">
    <property type="entry name" value="EAL_dom"/>
</dbReference>
<sequence>MTSTRDNELGAARREQGPEALVALSQLALDHMEQGVCVYDADNRIVLVNQRYLSFFDMSAEFVGVGTSYREVLAHSASRGNFPESELDALYSARIAQIAGGKPFRTEQRLASGIVMALELKPLPGGGWMTICDDVSRLARLEAELRVQTERSQHALSNMSHGLIMYDAESRVVVCNERFLKLYNLDPDIVKPGVSHCTVIEHWMSRGNLPGMSGDEFHESRLDDIRARKAKTLLVMRYDGRMVQAVSRFLPDGGWVTVHEDVTERLQYEETLRQQNFILDAALENMAHGLAFYDSDMRLRVCNTTYRKIYLLSPEETRPGTHLSELIERSMANGAFASEYSPQQLMEAASARIASRDSSPMRRRMSNGTVISVRYCALPDGGFVATYEDITEREHAVEELSEQYRRFDAALNNMSQGLCMLDSSLRVIVCNRRYIEMYGLSPEIVKPGVSMREIMEHSCELGIHPNTTGARLYADYVERLREGEHTLHRHLSDGRIIKLNHKRMEHGGWVVTYEDVTERHKAQARVAHMARHDSLTDLPNRTLFREKMSEGLNQVAIAGGAMAVLCFDLDNFKTVNDRLGHAAGDRLLRWVAARLKENVGEHDTVARLGGDEFAVLQRGPQPQSAEKLARRLVEIIGHPPPLESQSIHVGVSVGIAIAPDHGLDADELMKCADLALYQAKAKGRGAYQLFEPEMEEEARSRHALEHDLRGALEAREFHLVFQPQVRLDNSELTGFEALLRWKHPSRGFVSPAEFIPIAEETGLIVPIGEWVLRSACATAVSWPDVTVAVNLSPVQFRARGLVAMVTSALAEAGLPPQRLELEVTETALLDDSEATIEILHQLRALGVRVSLDDFGVGYSSLSYLRKFPFDRIKIDRSFVGTLGESPESVAIVRTIASLGSVLGVETTAEGVETEEQLDFVRECGCTAVQGYYFGKPCPAAEVHRAIERLSTFRRVA</sequence>
<name>A0A562L204_9BRAD</name>
<gene>
    <name evidence="4" type="ORF">IQ17_04553</name>
</gene>
<dbReference type="InterPro" id="IPR029787">
    <property type="entry name" value="Nucleotide_cyclase"/>
</dbReference>
<dbReference type="PANTHER" id="PTHR44757">
    <property type="entry name" value="DIGUANYLATE CYCLASE DGCP"/>
    <property type="match status" value="1"/>
</dbReference>
<dbReference type="InterPro" id="IPR052155">
    <property type="entry name" value="Biofilm_reg_signaling"/>
</dbReference>
<dbReference type="Gene3D" id="3.30.70.270">
    <property type="match status" value="1"/>
</dbReference>
<dbReference type="RefSeq" id="WP_145638462.1">
    <property type="nucleotide sequence ID" value="NZ_CP088014.1"/>
</dbReference>
<dbReference type="PANTHER" id="PTHR44757:SF2">
    <property type="entry name" value="BIOFILM ARCHITECTURE MAINTENANCE PROTEIN MBAA"/>
    <property type="match status" value="1"/>
</dbReference>
<comment type="catalytic activity">
    <reaction evidence="1">
        <text>3',3'-c-di-GMP + H2O = 5'-phosphoguanylyl(3'-&gt;5')guanosine + H(+)</text>
        <dbReference type="Rhea" id="RHEA:24902"/>
        <dbReference type="ChEBI" id="CHEBI:15377"/>
        <dbReference type="ChEBI" id="CHEBI:15378"/>
        <dbReference type="ChEBI" id="CHEBI:58754"/>
        <dbReference type="ChEBI" id="CHEBI:58805"/>
        <dbReference type="EC" id="3.1.4.52"/>
    </reaction>
    <physiologicalReaction direction="left-to-right" evidence="1">
        <dbReference type="Rhea" id="RHEA:24903"/>
    </physiologicalReaction>
</comment>
<dbReference type="NCBIfam" id="TIGR00254">
    <property type="entry name" value="GGDEF"/>
    <property type="match status" value="1"/>
</dbReference>
<organism evidence="4 5">
    <name type="scientific">Bradyrhizobium daqingense</name>
    <dbReference type="NCBI Taxonomy" id="993502"/>
    <lineage>
        <taxon>Bacteria</taxon>
        <taxon>Pseudomonadati</taxon>
        <taxon>Pseudomonadota</taxon>
        <taxon>Alphaproteobacteria</taxon>
        <taxon>Hyphomicrobiales</taxon>
        <taxon>Nitrobacteraceae</taxon>
        <taxon>Bradyrhizobium</taxon>
    </lineage>
</organism>
<dbReference type="PROSITE" id="PS50887">
    <property type="entry name" value="GGDEF"/>
    <property type="match status" value="1"/>
</dbReference>
<dbReference type="Pfam" id="PF12860">
    <property type="entry name" value="PAS_7"/>
    <property type="match status" value="4"/>
</dbReference>
<dbReference type="SUPFAM" id="SSF55785">
    <property type="entry name" value="PYP-like sensor domain (PAS domain)"/>
    <property type="match status" value="4"/>
</dbReference>
<dbReference type="GO" id="GO:0071111">
    <property type="term" value="F:cyclic-guanylate-specific phosphodiesterase activity"/>
    <property type="evidence" value="ECO:0007669"/>
    <property type="project" value="UniProtKB-EC"/>
</dbReference>
<keyword evidence="5" id="KW-1185">Reference proteome</keyword>
<dbReference type="PROSITE" id="PS50883">
    <property type="entry name" value="EAL"/>
    <property type="match status" value="1"/>
</dbReference>
<evidence type="ECO:0000313" key="4">
    <source>
        <dbReference type="EMBL" id="TWI01504.1"/>
    </source>
</evidence>
<dbReference type="CDD" id="cd01949">
    <property type="entry name" value="GGDEF"/>
    <property type="match status" value="1"/>
</dbReference>
<dbReference type="Proteomes" id="UP000317176">
    <property type="component" value="Unassembled WGS sequence"/>
</dbReference>
<dbReference type="InterPro" id="IPR043128">
    <property type="entry name" value="Rev_trsase/Diguanyl_cyclase"/>
</dbReference>
<dbReference type="InterPro" id="IPR000160">
    <property type="entry name" value="GGDEF_dom"/>
</dbReference>
<dbReference type="FunFam" id="3.30.70.270:FF:000001">
    <property type="entry name" value="Diguanylate cyclase domain protein"/>
    <property type="match status" value="1"/>
</dbReference>
<dbReference type="SMART" id="SM00267">
    <property type="entry name" value="GGDEF"/>
    <property type="match status" value="1"/>
</dbReference>
<dbReference type="InterPro" id="IPR000014">
    <property type="entry name" value="PAS"/>
</dbReference>
<dbReference type="Gene3D" id="3.30.450.20">
    <property type="entry name" value="PAS domain"/>
    <property type="match status" value="4"/>
</dbReference>
<evidence type="ECO:0000259" key="3">
    <source>
        <dbReference type="PROSITE" id="PS50887"/>
    </source>
</evidence>
<accession>A0A562L204</accession>
<dbReference type="FunFam" id="3.20.20.450:FF:000001">
    <property type="entry name" value="Cyclic di-GMP phosphodiesterase yahA"/>
    <property type="match status" value="1"/>
</dbReference>
<feature type="domain" description="EAL" evidence="2">
    <location>
        <begin position="701"/>
        <end position="950"/>
    </location>
</feature>
<reference evidence="4 5" key="1">
    <citation type="journal article" date="2015" name="Stand. Genomic Sci.">
        <title>Genomic Encyclopedia of Bacterial and Archaeal Type Strains, Phase III: the genomes of soil and plant-associated and newly described type strains.</title>
        <authorList>
            <person name="Whitman W.B."/>
            <person name="Woyke T."/>
            <person name="Klenk H.P."/>
            <person name="Zhou Y."/>
            <person name="Lilburn T.G."/>
            <person name="Beck B.J."/>
            <person name="De Vos P."/>
            <person name="Vandamme P."/>
            <person name="Eisen J.A."/>
            <person name="Garrity G."/>
            <person name="Hugenholtz P."/>
            <person name="Kyrpides N.C."/>
        </authorList>
    </citation>
    <scope>NUCLEOTIDE SEQUENCE [LARGE SCALE GENOMIC DNA]</scope>
    <source>
        <strain evidence="4 5">CGMCC 1.10947</strain>
    </source>
</reference>
<dbReference type="EMBL" id="VLKL01000013">
    <property type="protein sequence ID" value="TWI01504.1"/>
    <property type="molecule type" value="Genomic_DNA"/>
</dbReference>
<dbReference type="Pfam" id="PF00990">
    <property type="entry name" value="GGDEF"/>
    <property type="match status" value="1"/>
</dbReference>
<dbReference type="GO" id="GO:0071732">
    <property type="term" value="P:cellular response to nitric oxide"/>
    <property type="evidence" value="ECO:0007669"/>
    <property type="project" value="UniProtKB-ARBA"/>
</dbReference>
<evidence type="ECO:0000256" key="1">
    <source>
        <dbReference type="ARBA" id="ARBA00051114"/>
    </source>
</evidence>
<protein>
    <submittedName>
        <fullName evidence="4">Diguanylate cyclase/phosphodiesterase</fullName>
    </submittedName>
</protein>
<dbReference type="Pfam" id="PF00563">
    <property type="entry name" value="EAL"/>
    <property type="match status" value="1"/>
</dbReference>
<proteinExistence type="predicted"/>
<comment type="caution">
    <text evidence="4">The sequence shown here is derived from an EMBL/GenBank/DDBJ whole genome shotgun (WGS) entry which is preliminary data.</text>
</comment>
<dbReference type="SUPFAM" id="SSF141868">
    <property type="entry name" value="EAL domain-like"/>
    <property type="match status" value="1"/>
</dbReference>
<dbReference type="InterPro" id="IPR035919">
    <property type="entry name" value="EAL_sf"/>
</dbReference>
<dbReference type="SMART" id="SM00091">
    <property type="entry name" value="PAS"/>
    <property type="match status" value="4"/>
</dbReference>
<dbReference type="CDD" id="cd01948">
    <property type="entry name" value="EAL"/>
    <property type="match status" value="1"/>
</dbReference>
<dbReference type="AlphaFoldDB" id="A0A562L204"/>
<dbReference type="SMART" id="SM00052">
    <property type="entry name" value="EAL"/>
    <property type="match status" value="1"/>
</dbReference>
<dbReference type="SUPFAM" id="SSF55073">
    <property type="entry name" value="Nucleotide cyclase"/>
    <property type="match status" value="1"/>
</dbReference>
<evidence type="ECO:0000313" key="5">
    <source>
        <dbReference type="Proteomes" id="UP000317176"/>
    </source>
</evidence>
<dbReference type="InterPro" id="IPR035965">
    <property type="entry name" value="PAS-like_dom_sf"/>
</dbReference>
<evidence type="ECO:0000259" key="2">
    <source>
        <dbReference type="PROSITE" id="PS50883"/>
    </source>
</evidence>